<feature type="region of interest" description="Disordered" evidence="1">
    <location>
        <begin position="37"/>
        <end position="112"/>
    </location>
</feature>
<dbReference type="Gramene" id="OBART07G18650.1">
    <property type="protein sequence ID" value="OBART07G18650.1"/>
    <property type="gene ID" value="OBART07G18650"/>
</dbReference>
<reference evidence="2" key="2">
    <citation type="submission" date="2015-03" db="UniProtKB">
        <authorList>
            <consortium name="EnsemblPlants"/>
        </authorList>
    </citation>
    <scope>IDENTIFICATION</scope>
</reference>
<sequence>MELPATARLYVHTRVLPAGSTAKYMVLSLCLGHSRVDAAPAPDASTTTATSPMSSASSHVSPHSSSTRTLNPSQLRPRAGAAPPTSTRGGRRCPGGEPGGDSTRKLRSTSENAYTIPYRVLA</sequence>
<evidence type="ECO:0000313" key="2">
    <source>
        <dbReference type="EnsemblPlants" id="OBART07G18650.1"/>
    </source>
</evidence>
<dbReference type="HOGENOM" id="CLU_2030286_0_0_1"/>
<accession>A0A0D3GSE4</accession>
<dbReference type="EnsemblPlants" id="OBART07G18650.1">
    <property type="protein sequence ID" value="OBART07G18650.1"/>
    <property type="gene ID" value="OBART07G18650"/>
</dbReference>
<reference evidence="2" key="1">
    <citation type="journal article" date="2009" name="Rice">
        <title>De Novo Next Generation Sequencing of Plant Genomes.</title>
        <authorList>
            <person name="Rounsley S."/>
            <person name="Marri P.R."/>
            <person name="Yu Y."/>
            <person name="He R."/>
            <person name="Sisneros N."/>
            <person name="Goicoechea J.L."/>
            <person name="Lee S.J."/>
            <person name="Angelova A."/>
            <person name="Kudrna D."/>
            <person name="Luo M."/>
            <person name="Affourtit J."/>
            <person name="Desany B."/>
            <person name="Knight J."/>
            <person name="Niazi F."/>
            <person name="Egholm M."/>
            <person name="Wing R.A."/>
        </authorList>
    </citation>
    <scope>NUCLEOTIDE SEQUENCE [LARGE SCALE GENOMIC DNA]</scope>
    <source>
        <strain evidence="2">cv. IRGC 105608</strain>
    </source>
</reference>
<dbReference type="PaxDb" id="65489-OBART07G18650.1"/>
<protein>
    <submittedName>
        <fullName evidence="2">Uncharacterized protein</fullName>
    </submittedName>
</protein>
<dbReference type="AlphaFoldDB" id="A0A0D3GSE4"/>
<evidence type="ECO:0000313" key="3">
    <source>
        <dbReference type="Proteomes" id="UP000026960"/>
    </source>
</evidence>
<evidence type="ECO:0000256" key="1">
    <source>
        <dbReference type="SAM" id="MobiDB-lite"/>
    </source>
</evidence>
<name>A0A0D3GSE4_9ORYZ</name>
<dbReference type="Proteomes" id="UP000026960">
    <property type="component" value="Chromosome 7"/>
</dbReference>
<proteinExistence type="predicted"/>
<feature type="compositionally biased region" description="Low complexity" evidence="1">
    <location>
        <begin position="38"/>
        <end position="69"/>
    </location>
</feature>
<keyword evidence="3" id="KW-1185">Reference proteome</keyword>
<organism evidence="2">
    <name type="scientific">Oryza barthii</name>
    <dbReference type="NCBI Taxonomy" id="65489"/>
    <lineage>
        <taxon>Eukaryota</taxon>
        <taxon>Viridiplantae</taxon>
        <taxon>Streptophyta</taxon>
        <taxon>Embryophyta</taxon>
        <taxon>Tracheophyta</taxon>
        <taxon>Spermatophyta</taxon>
        <taxon>Magnoliopsida</taxon>
        <taxon>Liliopsida</taxon>
        <taxon>Poales</taxon>
        <taxon>Poaceae</taxon>
        <taxon>BOP clade</taxon>
        <taxon>Oryzoideae</taxon>
        <taxon>Oryzeae</taxon>
        <taxon>Oryzinae</taxon>
        <taxon>Oryza</taxon>
    </lineage>
</organism>